<dbReference type="AlphaFoldDB" id="N9MPC9"/>
<sequence>MNLINLLAQLEPTVIDDHLPLPRYLLGCFRRKSISFFNGMTDEKTIVYWFQSKSFSIDLRLIDANQTAVHERQGWIGDTLWDSEHELLSWQVHQNYQNHIQWPEPAKLYPIGNSILEFSPSHAYVEDWRQQAQHGLLLGLRLFQMQHVATQKIVPMDGGLMICDQHMAYAQSRHPQLQHQLKNGPIDHPVNDLKAIESYEVSVALNGSSIGFSTITSRLQQSISLDDFEIKDANTLLQLKQIEGELYRLYFHLDIYQPDFVFQTTTTTTTITDTQQWLAAEQKHLLKNAIRTY</sequence>
<dbReference type="Proteomes" id="UP000013261">
    <property type="component" value="Unassembled WGS sequence"/>
</dbReference>
<gene>
    <name evidence="1" type="ORF">F904_01752</name>
</gene>
<dbReference type="OrthoDB" id="6992731at2"/>
<dbReference type="PATRIC" id="fig|1217703.3.peg.1692"/>
<comment type="caution">
    <text evidence="1">The sequence shown here is derived from an EMBL/GenBank/DDBJ whole genome shotgun (WGS) entry which is preliminary data.</text>
</comment>
<keyword evidence="2" id="KW-1185">Reference proteome</keyword>
<dbReference type="eggNOG" id="ENOG502ZANG">
    <property type="taxonomic scope" value="Bacteria"/>
</dbReference>
<evidence type="ECO:0000313" key="1">
    <source>
        <dbReference type="EMBL" id="ENW91814.1"/>
    </source>
</evidence>
<reference evidence="1 2" key="1">
    <citation type="submission" date="2013-02" db="EMBL/GenBank/DDBJ databases">
        <title>The Genome Sequence of Acinetobacter sp. ANC 4105.</title>
        <authorList>
            <consortium name="The Broad Institute Genome Sequencing Platform"/>
            <consortium name="The Broad Institute Genome Sequencing Center for Infectious Disease"/>
            <person name="Cerqueira G."/>
            <person name="Feldgarden M."/>
            <person name="Courvalin P."/>
            <person name="Perichon B."/>
            <person name="Grillot-Courvalin C."/>
            <person name="Clermont D."/>
            <person name="Rocha E."/>
            <person name="Yoon E.-J."/>
            <person name="Nemec A."/>
            <person name="Walker B."/>
            <person name="Young S.K."/>
            <person name="Zeng Q."/>
            <person name="Gargeya S."/>
            <person name="Fitzgerald M."/>
            <person name="Haas B."/>
            <person name="Abouelleil A."/>
            <person name="Alvarado L."/>
            <person name="Arachchi H.M."/>
            <person name="Berlin A.M."/>
            <person name="Chapman S.B."/>
            <person name="Dewar J."/>
            <person name="Goldberg J."/>
            <person name="Griggs A."/>
            <person name="Gujja S."/>
            <person name="Hansen M."/>
            <person name="Howarth C."/>
            <person name="Imamovic A."/>
            <person name="Larimer J."/>
            <person name="McCowan C."/>
            <person name="Murphy C."/>
            <person name="Neiman D."/>
            <person name="Pearson M."/>
            <person name="Priest M."/>
            <person name="Roberts A."/>
            <person name="Saif S."/>
            <person name="Shea T."/>
            <person name="Sisk P."/>
            <person name="Sykes S."/>
            <person name="Wortman J."/>
            <person name="Nusbaum C."/>
            <person name="Birren B."/>
        </authorList>
    </citation>
    <scope>NUCLEOTIDE SEQUENCE [LARGE SCALE GENOMIC DNA]</scope>
    <source>
        <strain evidence="1 2">ANC 4105</strain>
    </source>
</reference>
<organism evidence="1 2">
    <name type="scientific">Acinetobacter dispersus</name>
    <dbReference type="NCBI Taxonomy" id="70348"/>
    <lineage>
        <taxon>Bacteria</taxon>
        <taxon>Pseudomonadati</taxon>
        <taxon>Pseudomonadota</taxon>
        <taxon>Gammaproteobacteria</taxon>
        <taxon>Moraxellales</taxon>
        <taxon>Moraxellaceae</taxon>
        <taxon>Acinetobacter</taxon>
    </lineage>
</organism>
<evidence type="ECO:0000313" key="2">
    <source>
        <dbReference type="Proteomes" id="UP000013261"/>
    </source>
</evidence>
<proteinExistence type="predicted"/>
<name>N9MPC9_9GAMM</name>
<accession>N9MPC9</accession>
<dbReference type="RefSeq" id="WP_005187695.1">
    <property type="nucleotide sequence ID" value="NZ_KB850050.1"/>
</dbReference>
<protein>
    <submittedName>
        <fullName evidence="1">Uncharacterized protein</fullName>
    </submittedName>
</protein>
<dbReference type="EMBL" id="APRL01000013">
    <property type="protein sequence ID" value="ENW91814.1"/>
    <property type="molecule type" value="Genomic_DNA"/>
</dbReference>
<dbReference type="HOGENOM" id="CLU_077939_0_0_6"/>